<accession>A0A4Y9JWQ6</accession>
<proteinExistence type="predicted"/>
<organism evidence="1 2">
    <name type="scientific">Muribacter muris</name>
    <dbReference type="NCBI Taxonomy" id="67855"/>
    <lineage>
        <taxon>Bacteria</taxon>
        <taxon>Pseudomonadati</taxon>
        <taxon>Pseudomonadota</taxon>
        <taxon>Gammaproteobacteria</taxon>
        <taxon>Pasteurellales</taxon>
        <taxon>Pasteurellaceae</taxon>
        <taxon>Muribacter</taxon>
    </lineage>
</organism>
<gene>
    <name evidence="1" type="ORF">E4T80_06415</name>
</gene>
<protein>
    <recommendedName>
        <fullName evidence="3">GNAT family N-acetyltransferase</fullName>
    </recommendedName>
</protein>
<sequence>METAPLGRAVKYLARSQTLLAELFSYVGEHYDQTAQLRTGWQHFFQVWSGQTPYTQIKVFTARDNGNICGCVMALVQDNPLFVAKPFINRFIDLTQGDKGFDEYVNIVLDSQ</sequence>
<evidence type="ECO:0008006" key="3">
    <source>
        <dbReference type="Google" id="ProtNLM"/>
    </source>
</evidence>
<name>A0A4Y9JWQ6_9PAST</name>
<evidence type="ECO:0000313" key="1">
    <source>
        <dbReference type="EMBL" id="TFV10191.1"/>
    </source>
</evidence>
<evidence type="ECO:0000313" key="2">
    <source>
        <dbReference type="Proteomes" id="UP000297396"/>
    </source>
</evidence>
<comment type="caution">
    <text evidence="1">The sequence shown here is derived from an EMBL/GenBank/DDBJ whole genome shotgun (WGS) entry which is preliminary data.</text>
</comment>
<dbReference type="AlphaFoldDB" id="A0A4Y9JWQ6"/>
<dbReference type="Proteomes" id="UP000297396">
    <property type="component" value="Unassembled WGS sequence"/>
</dbReference>
<reference evidence="1 2" key="1">
    <citation type="submission" date="2019-03" db="EMBL/GenBank/DDBJ databases">
        <title>Diversity of the mouse oral microbiome.</title>
        <authorList>
            <person name="Joseph S."/>
            <person name="Aduse-Opoku J."/>
            <person name="Curtis M."/>
            <person name="Wade W."/>
            <person name="Hashim A."/>
        </authorList>
    </citation>
    <scope>NUCLEOTIDE SEQUENCE [LARGE SCALE GENOMIC DNA]</scope>
    <source>
        <strain evidence="1 2">WT12</strain>
    </source>
</reference>
<dbReference type="EMBL" id="SPPA01000012">
    <property type="protein sequence ID" value="TFV10191.1"/>
    <property type="molecule type" value="Genomic_DNA"/>
</dbReference>
<dbReference type="OrthoDB" id="5678306at2"/>
<dbReference type="RefSeq" id="WP_135056274.1">
    <property type="nucleotide sequence ID" value="NZ_JADGLC010000012.1"/>
</dbReference>